<dbReference type="GO" id="GO:0008643">
    <property type="term" value="P:carbohydrate transport"/>
    <property type="evidence" value="ECO:0007669"/>
    <property type="project" value="InterPro"/>
</dbReference>
<evidence type="ECO:0000256" key="3">
    <source>
        <dbReference type="SAM" id="Phobius"/>
    </source>
</evidence>
<dbReference type="FunFam" id="1.20.1250.20:FF:000657">
    <property type="entry name" value="Sugar transporter, putative"/>
    <property type="match status" value="1"/>
</dbReference>
<dbReference type="OrthoDB" id="197206at2759"/>
<dbReference type="GO" id="GO:0015293">
    <property type="term" value="F:symporter activity"/>
    <property type="evidence" value="ECO:0007669"/>
    <property type="project" value="InterPro"/>
</dbReference>
<accession>A0A024WJ07</accession>
<reference evidence="4 5" key="2">
    <citation type="submission" date="2013-02" db="EMBL/GenBank/DDBJ databases">
        <title>The Genome Sequence of Plasmodium falciparum MaliPS096_E11.</title>
        <authorList>
            <consortium name="The Broad Institute Genome Sequencing Platform"/>
            <consortium name="The Broad Institute Genome Sequencing Center for Infectious Disease"/>
            <person name="Neafsey D."/>
            <person name="Cheeseman I."/>
            <person name="Volkman S."/>
            <person name="Adams J."/>
            <person name="Walker B."/>
            <person name="Young S.K."/>
            <person name="Zeng Q."/>
            <person name="Gargeya S."/>
            <person name="Fitzgerald M."/>
            <person name="Haas B."/>
            <person name="Abouelleil A."/>
            <person name="Alvarado L."/>
            <person name="Arachchi H.M."/>
            <person name="Berlin A.M."/>
            <person name="Chapman S.B."/>
            <person name="Dewar J."/>
            <person name="Goldberg J."/>
            <person name="Griggs A."/>
            <person name="Gujja S."/>
            <person name="Hansen M."/>
            <person name="Howarth C."/>
            <person name="Imamovic A."/>
            <person name="Larimer J."/>
            <person name="McCowan C."/>
            <person name="Murphy C."/>
            <person name="Neiman D."/>
            <person name="Pearson M."/>
            <person name="Priest M."/>
            <person name="Roberts A."/>
            <person name="Saif S."/>
            <person name="Shea T."/>
            <person name="Sisk P."/>
            <person name="Sykes S."/>
            <person name="Wortman J."/>
            <person name="Nusbaum C."/>
            <person name="Birren B."/>
        </authorList>
    </citation>
    <scope>NUCLEOTIDE SEQUENCE [LARGE SCALE GENOMIC DNA]</scope>
    <source>
        <strain evidence="4 5">MaliPS096_E11</strain>
    </source>
</reference>
<dbReference type="SUPFAM" id="SSF103473">
    <property type="entry name" value="MFS general substrate transporter"/>
    <property type="match status" value="1"/>
</dbReference>
<feature type="transmembrane region" description="Helical" evidence="3">
    <location>
        <begin position="340"/>
        <end position="360"/>
    </location>
</feature>
<feature type="transmembrane region" description="Helical" evidence="3">
    <location>
        <begin position="483"/>
        <end position="506"/>
    </location>
</feature>
<feature type="compositionally biased region" description="Acidic residues" evidence="2">
    <location>
        <begin position="22"/>
        <end position="38"/>
    </location>
</feature>
<feature type="transmembrane region" description="Helical" evidence="3">
    <location>
        <begin position="304"/>
        <end position="328"/>
    </location>
</feature>
<keyword evidence="3" id="KW-1133">Transmembrane helix</keyword>
<dbReference type="GO" id="GO:0005886">
    <property type="term" value="C:plasma membrane"/>
    <property type="evidence" value="ECO:0007669"/>
    <property type="project" value="TreeGrafter"/>
</dbReference>
<keyword evidence="3" id="KW-0812">Transmembrane</keyword>
<feature type="transmembrane region" description="Helical" evidence="3">
    <location>
        <begin position="437"/>
        <end position="463"/>
    </location>
</feature>
<feature type="transmembrane region" description="Helical" evidence="3">
    <location>
        <begin position="104"/>
        <end position="124"/>
    </location>
</feature>
<dbReference type="Pfam" id="PF13347">
    <property type="entry name" value="MFS_2"/>
    <property type="match status" value="1"/>
</dbReference>
<evidence type="ECO:0000313" key="4">
    <source>
        <dbReference type="EMBL" id="ETW47157.1"/>
    </source>
</evidence>
<keyword evidence="3" id="KW-0472">Membrane</keyword>
<feature type="transmembrane region" description="Helical" evidence="3">
    <location>
        <begin position="215"/>
        <end position="238"/>
    </location>
</feature>
<name>A0A024WJ07_PLAFA</name>
<evidence type="ECO:0000256" key="2">
    <source>
        <dbReference type="SAM" id="MobiDB-lite"/>
    </source>
</evidence>
<dbReference type="PANTHER" id="PTHR11328:SF24">
    <property type="entry name" value="MAJOR FACILITATOR SUPERFAMILY (MFS) PROFILE DOMAIN-CONTAINING PROTEIN"/>
    <property type="match status" value="1"/>
</dbReference>
<dbReference type="InterPro" id="IPR039672">
    <property type="entry name" value="MFS_2"/>
</dbReference>
<feature type="transmembrane region" description="Helical" evidence="3">
    <location>
        <begin position="175"/>
        <end position="195"/>
    </location>
</feature>
<dbReference type="InterPro" id="IPR036259">
    <property type="entry name" value="MFS_trans_sf"/>
</dbReference>
<dbReference type="Proteomes" id="UP000030699">
    <property type="component" value="Unassembled WGS sequence"/>
</dbReference>
<feature type="transmembrane region" description="Helical" evidence="3">
    <location>
        <begin position="250"/>
        <end position="273"/>
    </location>
</feature>
<gene>
    <name evidence="4" type="ORF">PFMALIP_04826</name>
</gene>
<protein>
    <recommendedName>
        <fullName evidence="6">Sugar transporter</fullName>
    </recommendedName>
</protein>
<dbReference type="AlphaFoldDB" id="A0A024WJ07"/>
<organism evidence="4 5">
    <name type="scientific">Plasmodium falciparum MaliPS096_E11</name>
    <dbReference type="NCBI Taxonomy" id="1036727"/>
    <lineage>
        <taxon>Eukaryota</taxon>
        <taxon>Sar</taxon>
        <taxon>Alveolata</taxon>
        <taxon>Apicomplexa</taxon>
        <taxon>Aconoidasida</taxon>
        <taxon>Haemosporida</taxon>
        <taxon>Plasmodiidae</taxon>
        <taxon>Plasmodium</taxon>
        <taxon>Plasmodium (Laverania)</taxon>
    </lineage>
</organism>
<feature type="transmembrane region" description="Helical" evidence="3">
    <location>
        <begin position="145"/>
        <end position="163"/>
    </location>
</feature>
<dbReference type="Gene3D" id="1.20.1250.20">
    <property type="entry name" value="MFS general substrate transporter like domains"/>
    <property type="match status" value="1"/>
</dbReference>
<feature type="transmembrane region" description="Helical" evidence="3">
    <location>
        <begin position="372"/>
        <end position="391"/>
    </location>
</feature>
<proteinExistence type="inferred from homology"/>
<sequence>MIEDQNSFNKIIINCSIKNDENDQNDQNDQNDENDQNDDYSKKPLLNNQRGNYSTYLDIQNVKDEKIRKLKLCTILSFSCPMIGVGGMNLISTIYTSYFYTNIVGLRNIHLTLMFLYAFIEIFFSYISHKFKSKCFKTYGKRTSFLLFSAIIQAISFFLFLNPPLKFNSIWHLKLWSYFWSIIFGISWGCSEVAYHSLASQLTYDYDERTRLQLFTWYISVVGSMSCSLLNGLLGSFSEGYTYKEKKKNMFIITFIYSILYLCGIFITVLVLINKDYKSKEDFVQLSYANNYKMIKNMFNNRPFTLLVICYSFTLLCGAVCCMLLPYFCRYIIESNFLINWSPLFFTTSMIIGIPFWIYINKILSINEKKYKYILSSGLLCISLTTCSLVVHKNDDVLFLFFCIIGGVTTGSFFSISESMKGDVIDYNEFLYGIRNYTTYAGIFMCISNIIAGIGLKLSLYYINIFNDINSRNGYNKKQFVRAIRSSLCTFICLTFFVILITMFFYPIDKFNHKKILHGIRMRKTGQCVEDPLNPGKILLPFCKLNNSTFI</sequence>
<dbReference type="EMBL" id="KI925614">
    <property type="protein sequence ID" value="ETW47157.1"/>
    <property type="molecule type" value="Genomic_DNA"/>
</dbReference>
<comment type="similarity">
    <text evidence="1">Belongs to the major facilitator superfamily.</text>
</comment>
<reference evidence="4 5" key="1">
    <citation type="submission" date="2013-02" db="EMBL/GenBank/DDBJ databases">
        <title>The Genome Annotation of Plasmodium falciparum MaliPS096_E11.</title>
        <authorList>
            <consortium name="The Broad Institute Genome Sequencing Platform"/>
            <consortium name="The Broad Institute Genome Sequencing Center for Infectious Disease"/>
            <person name="Neafsey D."/>
            <person name="Hoffman S."/>
            <person name="Volkman S."/>
            <person name="Rosenthal P."/>
            <person name="Walker B."/>
            <person name="Young S.K."/>
            <person name="Zeng Q."/>
            <person name="Gargeya S."/>
            <person name="Fitzgerald M."/>
            <person name="Haas B."/>
            <person name="Abouelleil A."/>
            <person name="Allen A.W."/>
            <person name="Alvarado L."/>
            <person name="Arachchi H.M."/>
            <person name="Berlin A.M."/>
            <person name="Chapman S.B."/>
            <person name="Gainer-Dewar J."/>
            <person name="Goldberg J."/>
            <person name="Griggs A."/>
            <person name="Gujja S."/>
            <person name="Hansen M."/>
            <person name="Howarth C."/>
            <person name="Imamovic A."/>
            <person name="Ireland A."/>
            <person name="Larimer J."/>
            <person name="McCowan C."/>
            <person name="Murphy C."/>
            <person name="Pearson M."/>
            <person name="Poon T.W."/>
            <person name="Priest M."/>
            <person name="Roberts A."/>
            <person name="Saif S."/>
            <person name="Shea T."/>
            <person name="Sisk P."/>
            <person name="Sykes S."/>
            <person name="Wortman J."/>
            <person name="Nusbaum C."/>
            <person name="Birren B."/>
        </authorList>
    </citation>
    <scope>NUCLEOTIDE SEQUENCE [LARGE SCALE GENOMIC DNA]</scope>
    <source>
        <strain evidence="4 5">MaliPS096_E11</strain>
    </source>
</reference>
<evidence type="ECO:0008006" key="6">
    <source>
        <dbReference type="Google" id="ProtNLM"/>
    </source>
</evidence>
<feature type="transmembrane region" description="Helical" evidence="3">
    <location>
        <begin position="397"/>
        <end position="416"/>
    </location>
</feature>
<dbReference type="PANTHER" id="PTHR11328">
    <property type="entry name" value="MAJOR FACILITATOR SUPERFAMILY DOMAIN-CONTAINING PROTEIN"/>
    <property type="match status" value="1"/>
</dbReference>
<feature type="transmembrane region" description="Helical" evidence="3">
    <location>
        <begin position="72"/>
        <end position="98"/>
    </location>
</feature>
<evidence type="ECO:0000256" key="1">
    <source>
        <dbReference type="ARBA" id="ARBA00008335"/>
    </source>
</evidence>
<evidence type="ECO:0000313" key="5">
    <source>
        <dbReference type="Proteomes" id="UP000030699"/>
    </source>
</evidence>
<feature type="region of interest" description="Disordered" evidence="2">
    <location>
        <begin position="19"/>
        <end position="49"/>
    </location>
</feature>